<evidence type="ECO:0000256" key="4">
    <source>
        <dbReference type="ARBA" id="ARBA00022692"/>
    </source>
</evidence>
<evidence type="ECO:0000256" key="3">
    <source>
        <dbReference type="ARBA" id="ARBA00022448"/>
    </source>
</evidence>
<feature type="transmembrane region" description="Helical" evidence="9">
    <location>
        <begin position="35"/>
        <end position="59"/>
    </location>
</feature>
<comment type="caution">
    <text evidence="10">The sequence shown here is derived from an EMBL/GenBank/DDBJ whole genome shotgun (WGS) entry which is preliminary data.</text>
</comment>
<comment type="subcellular location">
    <subcellularLocation>
        <location evidence="1">Membrane</location>
        <topology evidence="1">Single-pass membrane protein</topology>
    </subcellularLocation>
</comment>
<evidence type="ECO:0000313" key="10">
    <source>
        <dbReference type="EMBL" id="GMH04397.1"/>
    </source>
</evidence>
<dbReference type="GO" id="GO:0016020">
    <property type="term" value="C:membrane"/>
    <property type="evidence" value="ECO:0007669"/>
    <property type="project" value="UniProtKB-SubCell"/>
</dbReference>
<dbReference type="Proteomes" id="UP001279734">
    <property type="component" value="Unassembled WGS sequence"/>
</dbReference>
<evidence type="ECO:0000256" key="2">
    <source>
        <dbReference type="ARBA" id="ARBA00009977"/>
    </source>
</evidence>
<comment type="similarity">
    <text evidence="2">Belongs to the GLUTAMINE DUMPER 1 (TC 9.B.60) family.</text>
</comment>
<dbReference type="PANTHER" id="PTHR33228">
    <property type="entry name" value="PROTEIN GLUTAMINE DUMPER 4-RELATED"/>
    <property type="match status" value="1"/>
</dbReference>
<sequence>MRPTTTTNTAAATSRAAAKGAVDGGFRQSNSPVPYLFGGLAVMLGLIAVALIILACSYWRSSSGGTGAGEGTRRAAEVDSEPKIVVIMAGDEIPTYLAKPLPAAIICQSQQV</sequence>
<feature type="compositionally biased region" description="Low complexity" evidence="8">
    <location>
        <begin position="1"/>
        <end position="18"/>
    </location>
</feature>
<evidence type="ECO:0000313" key="11">
    <source>
        <dbReference type="Proteomes" id="UP001279734"/>
    </source>
</evidence>
<dbReference type="AlphaFoldDB" id="A0AAD3S5A1"/>
<evidence type="ECO:0000256" key="5">
    <source>
        <dbReference type="ARBA" id="ARBA00022970"/>
    </source>
</evidence>
<reference evidence="10" key="1">
    <citation type="submission" date="2023-05" db="EMBL/GenBank/DDBJ databases">
        <title>Nepenthes gracilis genome sequencing.</title>
        <authorList>
            <person name="Fukushima K."/>
        </authorList>
    </citation>
    <scope>NUCLEOTIDE SEQUENCE</scope>
    <source>
        <strain evidence="10">SING2019-196</strain>
    </source>
</reference>
<evidence type="ECO:0000256" key="9">
    <source>
        <dbReference type="SAM" id="Phobius"/>
    </source>
</evidence>
<keyword evidence="3" id="KW-0813">Transport</keyword>
<proteinExistence type="inferred from homology"/>
<evidence type="ECO:0000256" key="6">
    <source>
        <dbReference type="ARBA" id="ARBA00022989"/>
    </source>
</evidence>
<name>A0AAD3S5A1_NEPGR</name>
<keyword evidence="7 9" id="KW-0472">Membrane</keyword>
<dbReference type="GO" id="GO:0006865">
    <property type="term" value="P:amino acid transport"/>
    <property type="evidence" value="ECO:0007669"/>
    <property type="project" value="UniProtKB-KW"/>
</dbReference>
<dbReference type="EMBL" id="BSYO01000005">
    <property type="protein sequence ID" value="GMH04397.1"/>
    <property type="molecule type" value="Genomic_DNA"/>
</dbReference>
<evidence type="ECO:0000256" key="8">
    <source>
        <dbReference type="SAM" id="MobiDB-lite"/>
    </source>
</evidence>
<dbReference type="PANTHER" id="PTHR33228:SF76">
    <property type="entry name" value="PROTEIN GLUTAMINE DUMPER 7"/>
    <property type="match status" value="1"/>
</dbReference>
<keyword evidence="11" id="KW-1185">Reference proteome</keyword>
<evidence type="ECO:0000256" key="7">
    <source>
        <dbReference type="ARBA" id="ARBA00023136"/>
    </source>
</evidence>
<organism evidence="10 11">
    <name type="scientific">Nepenthes gracilis</name>
    <name type="common">Slender pitcher plant</name>
    <dbReference type="NCBI Taxonomy" id="150966"/>
    <lineage>
        <taxon>Eukaryota</taxon>
        <taxon>Viridiplantae</taxon>
        <taxon>Streptophyta</taxon>
        <taxon>Embryophyta</taxon>
        <taxon>Tracheophyta</taxon>
        <taxon>Spermatophyta</taxon>
        <taxon>Magnoliopsida</taxon>
        <taxon>eudicotyledons</taxon>
        <taxon>Gunneridae</taxon>
        <taxon>Pentapetalae</taxon>
        <taxon>Caryophyllales</taxon>
        <taxon>Nepenthaceae</taxon>
        <taxon>Nepenthes</taxon>
    </lineage>
</organism>
<dbReference type="InterPro" id="IPR040359">
    <property type="entry name" value="GDU"/>
</dbReference>
<accession>A0AAD3S5A1</accession>
<feature type="region of interest" description="Disordered" evidence="8">
    <location>
        <begin position="1"/>
        <end position="27"/>
    </location>
</feature>
<gene>
    <name evidence="10" type="ORF">Nepgr_006236</name>
</gene>
<dbReference type="GO" id="GO:0080143">
    <property type="term" value="P:regulation of amino acid export"/>
    <property type="evidence" value="ECO:0007669"/>
    <property type="project" value="InterPro"/>
</dbReference>
<keyword evidence="6 9" id="KW-1133">Transmembrane helix</keyword>
<keyword evidence="4 9" id="KW-0812">Transmembrane</keyword>
<protein>
    <submittedName>
        <fullName evidence="10">Uncharacterized protein</fullName>
    </submittedName>
</protein>
<evidence type="ECO:0000256" key="1">
    <source>
        <dbReference type="ARBA" id="ARBA00004167"/>
    </source>
</evidence>
<keyword evidence="5" id="KW-0029">Amino-acid transport</keyword>